<feature type="compositionally biased region" description="Pro residues" evidence="1">
    <location>
        <begin position="15"/>
        <end position="25"/>
    </location>
</feature>
<organism evidence="2">
    <name type="scientific">Homalodisca liturata</name>
    <dbReference type="NCBI Taxonomy" id="320908"/>
    <lineage>
        <taxon>Eukaryota</taxon>
        <taxon>Metazoa</taxon>
        <taxon>Ecdysozoa</taxon>
        <taxon>Arthropoda</taxon>
        <taxon>Hexapoda</taxon>
        <taxon>Insecta</taxon>
        <taxon>Pterygota</taxon>
        <taxon>Neoptera</taxon>
        <taxon>Paraneoptera</taxon>
        <taxon>Hemiptera</taxon>
        <taxon>Auchenorrhyncha</taxon>
        <taxon>Membracoidea</taxon>
        <taxon>Cicadellidae</taxon>
        <taxon>Cicadellinae</taxon>
        <taxon>Proconiini</taxon>
        <taxon>Homalodisca</taxon>
    </lineage>
</organism>
<feature type="region of interest" description="Disordered" evidence="1">
    <location>
        <begin position="1"/>
        <end position="113"/>
    </location>
</feature>
<evidence type="ECO:0000313" key="2">
    <source>
        <dbReference type="EMBL" id="JAS71962.1"/>
    </source>
</evidence>
<accession>A0A1B6HBH5</accession>
<sequence>QPGMTPPQGMYSPSPTRPPGPPRTPRPAGDDDDDVIYSQGNESRMNLGRGQTPPLRPPSAPRPGPLSPDVNREINSPRPLSRTESRQSFEVRSPSGMDNRGEPKLMTRDSPLS</sequence>
<feature type="compositionally biased region" description="Pro residues" evidence="1">
    <location>
        <begin position="54"/>
        <end position="66"/>
    </location>
</feature>
<dbReference type="EMBL" id="GECU01035744">
    <property type="protein sequence ID" value="JAS71962.1"/>
    <property type="molecule type" value="Transcribed_RNA"/>
</dbReference>
<gene>
    <name evidence="2" type="ORF">g.56179</name>
</gene>
<evidence type="ECO:0000256" key="1">
    <source>
        <dbReference type="SAM" id="MobiDB-lite"/>
    </source>
</evidence>
<reference evidence="2" key="1">
    <citation type="submission" date="2015-11" db="EMBL/GenBank/DDBJ databases">
        <title>De novo transcriptome assembly of four potential Pierce s Disease insect vectors from Arizona vineyards.</title>
        <authorList>
            <person name="Tassone E.E."/>
        </authorList>
    </citation>
    <scope>NUCLEOTIDE SEQUENCE</scope>
</reference>
<name>A0A1B6HBH5_9HEMI</name>
<proteinExistence type="predicted"/>
<dbReference type="AlphaFoldDB" id="A0A1B6HBH5"/>
<feature type="non-terminal residue" evidence="2">
    <location>
        <position position="1"/>
    </location>
</feature>
<protein>
    <submittedName>
        <fullName evidence="2">Uncharacterized protein</fullName>
    </submittedName>
</protein>
<feature type="non-terminal residue" evidence="2">
    <location>
        <position position="113"/>
    </location>
</feature>